<dbReference type="Pfam" id="PF09339">
    <property type="entry name" value="HTH_IclR"/>
    <property type="match status" value="1"/>
</dbReference>
<dbReference type="InterPro" id="IPR029016">
    <property type="entry name" value="GAF-like_dom_sf"/>
</dbReference>
<feature type="domain" description="HTH iclR-type" evidence="4">
    <location>
        <begin position="2"/>
        <end position="63"/>
    </location>
</feature>
<keyword evidence="1" id="KW-0805">Transcription regulation</keyword>
<dbReference type="InterPro" id="IPR036388">
    <property type="entry name" value="WH-like_DNA-bd_sf"/>
</dbReference>
<dbReference type="PROSITE" id="PS51078">
    <property type="entry name" value="ICLR_ED"/>
    <property type="match status" value="1"/>
</dbReference>
<evidence type="ECO:0000256" key="2">
    <source>
        <dbReference type="ARBA" id="ARBA00023125"/>
    </source>
</evidence>
<evidence type="ECO:0000313" key="7">
    <source>
        <dbReference type="Proteomes" id="UP001595979"/>
    </source>
</evidence>
<dbReference type="EMBL" id="JBHSOH010000011">
    <property type="protein sequence ID" value="MFC5848809.1"/>
    <property type="molecule type" value="Genomic_DNA"/>
</dbReference>
<dbReference type="InterPro" id="IPR050707">
    <property type="entry name" value="HTH_MetabolicPath_Reg"/>
</dbReference>
<dbReference type="SUPFAM" id="SSF46785">
    <property type="entry name" value="Winged helix' DNA-binding domain"/>
    <property type="match status" value="1"/>
</dbReference>
<evidence type="ECO:0000256" key="1">
    <source>
        <dbReference type="ARBA" id="ARBA00023015"/>
    </source>
</evidence>
<dbReference type="Proteomes" id="UP001595979">
    <property type="component" value="Unassembled WGS sequence"/>
</dbReference>
<dbReference type="Gene3D" id="1.10.10.10">
    <property type="entry name" value="Winged helix-like DNA-binding domain superfamily/Winged helix DNA-binding domain"/>
    <property type="match status" value="1"/>
</dbReference>
<dbReference type="PROSITE" id="PS51077">
    <property type="entry name" value="HTH_ICLR"/>
    <property type="match status" value="1"/>
</dbReference>
<dbReference type="InterPro" id="IPR005471">
    <property type="entry name" value="Tscrpt_reg_IclR_N"/>
</dbReference>
<name>A0ABW1DKI6_9DEIO</name>
<gene>
    <name evidence="6" type="ORF">ACFPQ6_10855</name>
</gene>
<organism evidence="6 7">
    <name type="scientific">Deinococcus petrolearius</name>
    <dbReference type="NCBI Taxonomy" id="1751295"/>
    <lineage>
        <taxon>Bacteria</taxon>
        <taxon>Thermotogati</taxon>
        <taxon>Deinococcota</taxon>
        <taxon>Deinococci</taxon>
        <taxon>Deinococcales</taxon>
        <taxon>Deinococcaceae</taxon>
        <taxon>Deinococcus</taxon>
    </lineage>
</organism>
<comment type="caution">
    <text evidence="6">The sequence shown here is derived from an EMBL/GenBank/DDBJ whole genome shotgun (WGS) entry which is preliminary data.</text>
</comment>
<evidence type="ECO:0000313" key="6">
    <source>
        <dbReference type="EMBL" id="MFC5848809.1"/>
    </source>
</evidence>
<dbReference type="SMART" id="SM00346">
    <property type="entry name" value="HTH_ICLR"/>
    <property type="match status" value="1"/>
</dbReference>
<reference evidence="7" key="1">
    <citation type="journal article" date="2019" name="Int. J. Syst. Evol. Microbiol.">
        <title>The Global Catalogue of Microorganisms (GCM) 10K type strain sequencing project: providing services to taxonomists for standard genome sequencing and annotation.</title>
        <authorList>
            <consortium name="The Broad Institute Genomics Platform"/>
            <consortium name="The Broad Institute Genome Sequencing Center for Infectious Disease"/>
            <person name="Wu L."/>
            <person name="Ma J."/>
        </authorList>
    </citation>
    <scope>NUCLEOTIDE SEQUENCE [LARGE SCALE GENOMIC DNA]</scope>
    <source>
        <strain evidence="7">CGMCC 1.15053</strain>
    </source>
</reference>
<keyword evidence="2" id="KW-0238">DNA-binding</keyword>
<dbReference type="PANTHER" id="PTHR30136">
    <property type="entry name" value="HELIX-TURN-HELIX TRANSCRIPTIONAL REGULATOR, ICLR FAMILY"/>
    <property type="match status" value="1"/>
</dbReference>
<protein>
    <submittedName>
        <fullName evidence="6">IclR family transcriptional regulator</fullName>
    </submittedName>
</protein>
<sequence length="273" mass="29627">MLGTFEKARAVLDLYTTEHPEWGVTEVARTLGMPTSSTHVLMASLTQMGLLHRTVAGRYRLGFKLLALSQVLLSNTPWREVAEEEMAALFARYGETLSLVAFDGGQIVTVAKFDGRRPGSLRMPNVGSVLPTYQGASGRLLLAHRPWPVVRHVLNDPRVSGLSAGGVPEALRTLEQVLREGAATYEDAGAWSVAAPVRNHNGEVIAALGFSVPLERGPEQRLALLQAVLTTGARISGRIGHVPGLPDDDRMVWMSVGGQERLRTAPRRGRRQG</sequence>
<dbReference type="InterPro" id="IPR036390">
    <property type="entry name" value="WH_DNA-bd_sf"/>
</dbReference>
<dbReference type="SUPFAM" id="SSF55781">
    <property type="entry name" value="GAF domain-like"/>
    <property type="match status" value="1"/>
</dbReference>
<dbReference type="Gene3D" id="3.30.450.40">
    <property type="match status" value="1"/>
</dbReference>
<accession>A0ABW1DKI6</accession>
<keyword evidence="3" id="KW-0804">Transcription</keyword>
<dbReference type="Pfam" id="PF01614">
    <property type="entry name" value="IclR_C"/>
    <property type="match status" value="1"/>
</dbReference>
<evidence type="ECO:0000259" key="4">
    <source>
        <dbReference type="PROSITE" id="PS51077"/>
    </source>
</evidence>
<proteinExistence type="predicted"/>
<dbReference type="InterPro" id="IPR014757">
    <property type="entry name" value="Tscrpt_reg_IclR_C"/>
</dbReference>
<evidence type="ECO:0000259" key="5">
    <source>
        <dbReference type="PROSITE" id="PS51078"/>
    </source>
</evidence>
<keyword evidence="7" id="KW-1185">Reference proteome</keyword>
<feature type="domain" description="IclR-ED" evidence="5">
    <location>
        <begin position="64"/>
        <end position="241"/>
    </location>
</feature>
<evidence type="ECO:0000256" key="3">
    <source>
        <dbReference type="ARBA" id="ARBA00023163"/>
    </source>
</evidence>
<dbReference type="RefSeq" id="WP_380049203.1">
    <property type="nucleotide sequence ID" value="NZ_JBHSOH010000011.1"/>
</dbReference>
<dbReference type="PANTHER" id="PTHR30136:SF2">
    <property type="entry name" value="TRANSCRIPTIONAL REGULATOR ICLR"/>
    <property type="match status" value="1"/>
</dbReference>